<dbReference type="SUPFAM" id="SSF53271">
    <property type="entry name" value="PRTase-like"/>
    <property type="match status" value="1"/>
</dbReference>
<evidence type="ECO:0000313" key="6">
    <source>
        <dbReference type="Proteomes" id="UP000307087"/>
    </source>
</evidence>
<organism evidence="5 6">
    <name type="scientific">Nocardioides caeni</name>
    <dbReference type="NCBI Taxonomy" id="574700"/>
    <lineage>
        <taxon>Bacteria</taxon>
        <taxon>Bacillati</taxon>
        <taxon>Actinomycetota</taxon>
        <taxon>Actinomycetes</taxon>
        <taxon>Propionibacteriales</taxon>
        <taxon>Nocardioidaceae</taxon>
        <taxon>Nocardioides</taxon>
    </lineage>
</organism>
<dbReference type="Pfam" id="PF12500">
    <property type="entry name" value="TRSP"/>
    <property type="match status" value="1"/>
</dbReference>
<dbReference type="CDD" id="cd06223">
    <property type="entry name" value="PRTases_typeI"/>
    <property type="match status" value="1"/>
</dbReference>
<evidence type="ECO:0000259" key="3">
    <source>
        <dbReference type="Pfam" id="PF15608"/>
    </source>
</evidence>
<evidence type="ECO:0000313" key="5">
    <source>
        <dbReference type="EMBL" id="THV18813.1"/>
    </source>
</evidence>
<keyword evidence="5" id="KW-0808">Transferase</keyword>
<comment type="caution">
    <text evidence="5">The sequence shown here is derived from an EMBL/GenBank/DDBJ whole genome shotgun (WGS) entry which is preliminary data.</text>
</comment>
<dbReference type="OrthoDB" id="1663315at2"/>
<protein>
    <submittedName>
        <fullName evidence="5">Phosphoribosyltransferase</fullName>
    </submittedName>
</protein>
<dbReference type="Gene3D" id="3.40.50.2020">
    <property type="match status" value="1"/>
</dbReference>
<dbReference type="Pfam" id="PF15608">
    <property type="entry name" value="PELOTA_1"/>
    <property type="match status" value="1"/>
</dbReference>
<gene>
    <name evidence="5" type="ORF">E9934_03620</name>
</gene>
<feature type="domain" description="TRSP" evidence="2">
    <location>
        <begin position="253"/>
        <end position="385"/>
    </location>
</feature>
<dbReference type="EMBL" id="STGW01000001">
    <property type="protein sequence ID" value="THV18813.1"/>
    <property type="molecule type" value="Genomic_DNA"/>
</dbReference>
<evidence type="ECO:0000259" key="2">
    <source>
        <dbReference type="Pfam" id="PF12500"/>
    </source>
</evidence>
<dbReference type="InterPro" id="IPR022537">
    <property type="entry name" value="TRSP_dom"/>
</dbReference>
<evidence type="ECO:0000259" key="1">
    <source>
        <dbReference type="Pfam" id="PF11202"/>
    </source>
</evidence>
<accession>A0A4S8NPG9</accession>
<keyword evidence="6" id="KW-1185">Reference proteome</keyword>
<reference evidence="5 6" key="1">
    <citation type="journal article" date="2009" name="Int. J. Syst. Evol. Microbiol.">
        <title>Nocardioides caeni sp. nov., isolated from wastewater.</title>
        <authorList>
            <person name="Yoon J.H."/>
            <person name="Kang S.J."/>
            <person name="Park S."/>
            <person name="Kim W."/>
            <person name="Oh T.K."/>
        </authorList>
    </citation>
    <scope>NUCLEOTIDE SEQUENCE [LARGE SCALE GENOMIC DNA]</scope>
    <source>
        <strain evidence="5 6">DSM 23134</strain>
    </source>
</reference>
<dbReference type="Pfam" id="PF11202">
    <property type="entry name" value="StiP"/>
    <property type="match status" value="1"/>
</dbReference>
<name>A0A4S8NPG9_9ACTN</name>
<dbReference type="InterPro" id="IPR041688">
    <property type="entry name" value="PRTase_2"/>
</dbReference>
<dbReference type="GO" id="GO:0016757">
    <property type="term" value="F:glycosyltransferase activity"/>
    <property type="evidence" value="ECO:0007669"/>
    <property type="project" value="UniProtKB-KW"/>
</dbReference>
<dbReference type="InterPro" id="IPR028157">
    <property type="entry name" value="PELOTA_dom"/>
</dbReference>
<evidence type="ECO:0000259" key="4">
    <source>
        <dbReference type="Pfam" id="PF15609"/>
    </source>
</evidence>
<dbReference type="InterPro" id="IPR029057">
    <property type="entry name" value="PRTase-like"/>
</dbReference>
<feature type="domain" description="Orotate phosphoribosyltransferase-like" evidence="4">
    <location>
        <begin position="14"/>
        <end position="205"/>
    </location>
</feature>
<keyword evidence="5" id="KW-0328">Glycosyltransferase</keyword>
<feature type="domain" description="PELOTA RNA-binding" evidence="3">
    <location>
        <begin position="694"/>
        <end position="774"/>
    </location>
</feature>
<dbReference type="Proteomes" id="UP000307087">
    <property type="component" value="Unassembled WGS sequence"/>
</dbReference>
<dbReference type="Pfam" id="PF15609">
    <property type="entry name" value="PRTase_2"/>
    <property type="match status" value="1"/>
</dbReference>
<feature type="domain" description="Cysteine protease StiP N-terminal" evidence="1">
    <location>
        <begin position="415"/>
        <end position="668"/>
    </location>
</feature>
<proteinExistence type="predicted"/>
<dbReference type="InterPro" id="IPR011215">
    <property type="entry name" value="StiP_N"/>
</dbReference>
<dbReference type="InterPro" id="IPR000836">
    <property type="entry name" value="PRTase_dom"/>
</dbReference>
<dbReference type="AlphaFoldDB" id="A0A4S8NPG9"/>
<sequence>MAVRADDPRDLDELAGFALRDNPRRAHLIVSRILGKHIPVAPSLVLDGARRLADAVTSAIGPGDLGDRGQVGEVLVVGFCETATGLGHAVADRLEASYLHSTRRPVAGIPIAVSFEEEHSHAVSHHLQPGPTVSLAGEGPLVLVDDELTTGRTALNTIAALQERFPRPSYVIAALIDARTPEQRAQFEERAATLGVPVTVASVLEIAVELPADVLDRAAAARAALAPAAPAPGGEPGEVRVHHPIWPASLAATARTGMSSLDSAALRSEAARIAGGLAETVAEHPGPVLVVGTEELMHLPVLVADALADAVPAADVTVQSTTRSPVHAADQPGYAIRRTVTFDAPDEPGRPSRLHNLVDPAAIPPAGSEWADLRHRHIVVVADVPAESCAGLAEALRPFAEVVHVVPVATRQPFGSYEPADVTWLLSDLSDVELERSTEDREEAIQSGTHYSEMLPIEFQPDAAYLQLFHTALAESADRLATAVGVVGELLLARHRALGVEPVLVSLARAGTPIGVLMRRYLREVHGLDSPHHTISIIRGRGIDEVALAHVLERHPAAAVAFVDGWTGKGAIQRQLTAAVAAWRADHPEHQLLDDELVVLADPGGCTTLHGTRDDFLIPSACLNSTVSGLVSRTVHRTDLIGPGMFHGAKFYAELAGQDVSRLFVDTVASRFADMAPAIRSGLEAPAADRSVTWAGWRAIEEVAASYGIDDINLVKPGVGETTRVLLRRVPWQILVRPDRSVDLPHVLALAEAREVPVVPVDDLPYSCVGLIRQVR</sequence>